<dbReference type="EMBL" id="JWIN03000033">
    <property type="protein sequence ID" value="KAB1255017.1"/>
    <property type="molecule type" value="Genomic_DNA"/>
</dbReference>
<sequence>MHVLVERGWRLLVSQGGAAGSWDWLSHDDLSEEAGGGVCKMEAGGELRRRRGVALLLPWTESQEAGFRAELQSFVPCVFIKHVLQVRHRPGCWSVLSSRGRHSPQNTVPDPRHPEPVPEPLSL</sequence>
<name>A0A5N4C815_CAMDR</name>
<proteinExistence type="predicted"/>
<organism evidence="2 3">
    <name type="scientific">Camelus dromedarius</name>
    <name type="common">Dromedary</name>
    <name type="synonym">Arabian camel</name>
    <dbReference type="NCBI Taxonomy" id="9838"/>
    <lineage>
        <taxon>Eukaryota</taxon>
        <taxon>Metazoa</taxon>
        <taxon>Chordata</taxon>
        <taxon>Craniata</taxon>
        <taxon>Vertebrata</taxon>
        <taxon>Euteleostomi</taxon>
        <taxon>Mammalia</taxon>
        <taxon>Eutheria</taxon>
        <taxon>Laurasiatheria</taxon>
        <taxon>Artiodactyla</taxon>
        <taxon>Tylopoda</taxon>
        <taxon>Camelidae</taxon>
        <taxon>Camelus</taxon>
    </lineage>
</organism>
<dbReference type="AlphaFoldDB" id="A0A5N4C815"/>
<accession>A0A5N4C815</accession>
<evidence type="ECO:0000256" key="1">
    <source>
        <dbReference type="SAM" id="MobiDB-lite"/>
    </source>
</evidence>
<dbReference type="EMBL" id="JWIN03000033">
    <property type="protein sequence ID" value="KAB1255019.1"/>
    <property type="molecule type" value="Genomic_DNA"/>
</dbReference>
<reference evidence="2 3" key="2">
    <citation type="journal article" date="2019" name="Mol. Ecol. Resour.">
        <title>Improving Illumina assemblies with Hi-C and long reads: an example with the North African dromedary.</title>
        <authorList>
            <person name="Elbers J.P."/>
            <person name="Rogers M.F."/>
            <person name="Perelman P.L."/>
            <person name="Proskuryakova A.A."/>
            <person name="Serdyukova N.A."/>
            <person name="Johnson W.E."/>
            <person name="Horin P."/>
            <person name="Corander J."/>
            <person name="Murphy D."/>
            <person name="Burger P.A."/>
        </authorList>
    </citation>
    <scope>NUCLEOTIDE SEQUENCE [LARGE SCALE GENOMIC DNA]</scope>
    <source>
        <strain evidence="2">Drom800</strain>
        <tissue evidence="2">Blood</tissue>
    </source>
</reference>
<evidence type="ECO:0000313" key="2">
    <source>
        <dbReference type="EMBL" id="KAB1255017.1"/>
    </source>
</evidence>
<feature type="region of interest" description="Disordered" evidence="1">
    <location>
        <begin position="96"/>
        <end position="123"/>
    </location>
</feature>
<comment type="caution">
    <text evidence="2">The sequence shown here is derived from an EMBL/GenBank/DDBJ whole genome shotgun (WGS) entry which is preliminary data.</text>
</comment>
<keyword evidence="3" id="KW-1185">Reference proteome</keyword>
<dbReference type="Proteomes" id="UP000299084">
    <property type="component" value="Unassembled WGS sequence"/>
</dbReference>
<protein>
    <submittedName>
        <fullName evidence="2">Uncharacterized protein</fullName>
    </submittedName>
</protein>
<evidence type="ECO:0000313" key="3">
    <source>
        <dbReference type="Proteomes" id="UP000299084"/>
    </source>
</evidence>
<gene>
    <name evidence="2" type="ORF">Cadr_000028750</name>
</gene>
<dbReference type="EMBL" id="JWIN03000033">
    <property type="protein sequence ID" value="KAB1255021.1"/>
    <property type="molecule type" value="Genomic_DNA"/>
</dbReference>
<reference evidence="2" key="1">
    <citation type="submission" date="2014-12" db="EMBL/GenBank/DDBJ databases">
        <authorList>
            <person name="Fitak R."/>
            <person name="Mohandesan E."/>
            <person name="Burger P.A."/>
            <person name="Jukka C."/>
        </authorList>
    </citation>
    <scope>NUCLEOTIDE SEQUENCE</scope>
    <source>
        <strain evidence="2">Drom800</strain>
        <tissue evidence="2">Blood</tissue>
    </source>
</reference>